<dbReference type="Pfam" id="PF17936">
    <property type="entry name" value="Big_6"/>
    <property type="match status" value="1"/>
</dbReference>
<proteinExistence type="predicted"/>
<evidence type="ECO:0000313" key="2">
    <source>
        <dbReference type="EMBL" id="ACB62204.1"/>
    </source>
</evidence>
<reference evidence="2 3" key="2">
    <citation type="journal article" date="2008" name="BMC Genomics">
        <title>Architecture of thermal adaptation in an Exiguobacterium sibiricum strain isolated from 3 million year old permafrost: a genome and transcriptome approach.</title>
        <authorList>
            <person name="Rodrigues D.F."/>
            <person name="Ivanova N."/>
            <person name="He Z."/>
            <person name="Huebner M."/>
            <person name="Zhou J."/>
            <person name="Tiedje J.M."/>
        </authorList>
    </citation>
    <scope>NUCLEOTIDE SEQUENCE [LARGE SCALE GENOMIC DNA]</scope>
    <source>
        <strain evidence="3">DSM 17290 / CIP 109462 / JCM 13490 / 255-15</strain>
    </source>
</reference>
<evidence type="ECO:0000259" key="1">
    <source>
        <dbReference type="Pfam" id="PF17936"/>
    </source>
</evidence>
<dbReference type="OrthoDB" id="2776339at2"/>
<dbReference type="RefSeq" id="WP_012371620.1">
    <property type="nucleotide sequence ID" value="NC_010556.1"/>
</dbReference>
<dbReference type="Gene3D" id="2.60.120.380">
    <property type="match status" value="3"/>
</dbReference>
<dbReference type="EMBL" id="CP001022">
    <property type="protein sequence ID" value="ACB62204.1"/>
    <property type="molecule type" value="Genomic_DNA"/>
</dbReference>
<organism evidence="2 3">
    <name type="scientific">Exiguobacterium sibiricum (strain DSM 17290 / CCUG 55495 / CIP 109462 / JCM 13490 / 255-15)</name>
    <dbReference type="NCBI Taxonomy" id="262543"/>
    <lineage>
        <taxon>Bacteria</taxon>
        <taxon>Bacillati</taxon>
        <taxon>Bacillota</taxon>
        <taxon>Bacilli</taxon>
        <taxon>Bacillales</taxon>
        <taxon>Bacillales Family XII. Incertae Sedis</taxon>
        <taxon>Exiguobacterium</taxon>
    </lineage>
</organism>
<evidence type="ECO:0000313" key="3">
    <source>
        <dbReference type="Proteomes" id="UP000001681"/>
    </source>
</evidence>
<dbReference type="eggNOG" id="COG4733">
    <property type="taxonomic scope" value="Bacteria"/>
</dbReference>
<reference evidence="3" key="3">
    <citation type="submission" date="2008-04" db="EMBL/GenBank/DDBJ databases">
        <title>Complete sequence of chromosome of Exiguobacterium sibiricum 255-15.</title>
        <authorList>
            <consortium name="US DOE Joint Genome Institute"/>
            <person name="Copeland A."/>
            <person name="Lucas S."/>
            <person name="Lapidus A."/>
            <person name="Glavina del Rio T."/>
            <person name="Dalin E."/>
            <person name="Tice H."/>
            <person name="Bruce D."/>
            <person name="Goodwin L."/>
            <person name="Pitluck S."/>
            <person name="Kiss H."/>
            <person name="Chertkov O."/>
            <person name="Monk C."/>
            <person name="Brettin T."/>
            <person name="Detter J.C."/>
            <person name="Han C."/>
            <person name="Kuske C.R."/>
            <person name="Schmutz J."/>
            <person name="Larimer F."/>
            <person name="Land M."/>
            <person name="Hauser L."/>
            <person name="Kyrpides N."/>
            <person name="Mikhailova N."/>
            <person name="Vishnivetskaya T."/>
            <person name="Rodrigues D.F."/>
            <person name="Gilichinsky D."/>
            <person name="Tiedje J."/>
            <person name="Richardson P."/>
        </authorList>
    </citation>
    <scope>NUCLEOTIDE SEQUENCE [LARGE SCALE GENOMIC DNA]</scope>
    <source>
        <strain evidence="3">DSM 17290 / CIP 109462 / JCM 13490 / 255-15</strain>
    </source>
</reference>
<dbReference type="InterPro" id="IPR013783">
    <property type="entry name" value="Ig-like_fold"/>
</dbReference>
<name>B1YEN6_EXIS2</name>
<accession>B1YEN6</accession>
<dbReference type="AlphaFoldDB" id="B1YEN6"/>
<reference evidence="2 3" key="1">
    <citation type="journal article" date="2006" name="Extremophiles">
        <title>Characterization of Exiguobacterium isolates from the Siberian permafrost. Description of Exiguobacterium sibiricum sp. nov.</title>
        <authorList>
            <person name="Rodrigues D.F."/>
            <person name="Goris J."/>
            <person name="Vishnivetskaya T."/>
            <person name="Gilichinsky D."/>
            <person name="Thomashow M.F."/>
            <person name="Tiedje J.M."/>
        </authorList>
    </citation>
    <scope>NUCLEOTIDE SEQUENCE [LARGE SCALE GENOMIC DNA]</scope>
    <source>
        <strain evidence="3">DSM 17290 / CIP 109462 / JCM 13490 / 255-15</strain>
    </source>
</reference>
<dbReference type="SUPFAM" id="SSF89260">
    <property type="entry name" value="Collagen-binding domain"/>
    <property type="match status" value="2"/>
</dbReference>
<sequence>MKMPFHHMMKITALICLLVIGFVLPSNSVVHAESKLPLNGTTNGKLTAHQELVYTLTLSKSGKLTLDLKSFSEEADFQLIDDQENKIMDLTLQSDGKTATRELKNYHLEPRKYRLFIKDESYSGRTGTFSITTTFKESNASDIEPNNGTSEAQLLTLGKKARGFISEQDDRDVYKISVPSAGRLTLDISSYIKEGADLTLQDAYNEEIWNNYLRSTELTPGKENHSIYLEKGDYYFFIDRGYHDYTGMYEVNATFKAANNNEKEPNNGSIEAKNLAFYKKVTGLLSWSDTDDYYKITVPKKSNVTLDFSSYVDLYATVELLNAKNENLFYKDVWGKINSPGRLIQTWSLNKGTYYLHVHNDHYNGIYQFQVKSSHLLPTLSVKPVKTSSTTVSGTTEKNASVTTKIGKKTYKTKANTKGQFKIKISKQKAGTLIKTYSTNRYGTTSKTTKVTK</sequence>
<dbReference type="KEGG" id="esi:Exig_2757"/>
<dbReference type="Gene3D" id="2.60.40.10">
    <property type="entry name" value="Immunoglobulins"/>
    <property type="match status" value="1"/>
</dbReference>
<gene>
    <name evidence="2" type="ordered locus">Exig_2757</name>
</gene>
<protein>
    <recommendedName>
        <fullName evidence="1">Bacterial Ig domain-containing protein</fullName>
    </recommendedName>
</protein>
<dbReference type="Proteomes" id="UP000001681">
    <property type="component" value="Chromosome"/>
</dbReference>
<dbReference type="InterPro" id="IPR041498">
    <property type="entry name" value="Big_6"/>
</dbReference>
<feature type="domain" description="Bacterial Ig" evidence="1">
    <location>
        <begin position="381"/>
        <end position="452"/>
    </location>
</feature>
<dbReference type="HOGENOM" id="CLU_596829_0_0_9"/>
<keyword evidence="3" id="KW-1185">Reference proteome</keyword>